<dbReference type="AlphaFoldDB" id="A0A1H5GEA0"/>
<reference evidence="2 3" key="1">
    <citation type="submission" date="2016-10" db="EMBL/GenBank/DDBJ databases">
        <authorList>
            <person name="de Groot N.N."/>
        </authorList>
    </citation>
    <scope>NUCLEOTIDE SEQUENCE [LARGE SCALE GENOMIC DNA]</scope>
    <source>
        <strain evidence="2 3">MT12</strain>
    </source>
</reference>
<dbReference type="RefSeq" id="WP_092124328.1">
    <property type="nucleotide sequence ID" value="NZ_FNTH01000001.1"/>
</dbReference>
<evidence type="ECO:0000313" key="2">
    <source>
        <dbReference type="EMBL" id="SEE14066.1"/>
    </source>
</evidence>
<dbReference type="Proteomes" id="UP000198992">
    <property type="component" value="Unassembled WGS sequence"/>
</dbReference>
<name>A0A1H5GEA0_9BRAD</name>
<protein>
    <submittedName>
        <fullName evidence="2">Uncharacterized protein</fullName>
    </submittedName>
</protein>
<organism evidence="2 3">
    <name type="scientific">Bradyrhizobium erythrophlei</name>
    <dbReference type="NCBI Taxonomy" id="1437360"/>
    <lineage>
        <taxon>Bacteria</taxon>
        <taxon>Pseudomonadati</taxon>
        <taxon>Pseudomonadota</taxon>
        <taxon>Alphaproteobacteria</taxon>
        <taxon>Hyphomicrobiales</taxon>
        <taxon>Nitrobacteraceae</taxon>
        <taxon>Bradyrhizobium</taxon>
    </lineage>
</organism>
<dbReference type="EMBL" id="FNTH01000001">
    <property type="protein sequence ID" value="SEE14066.1"/>
    <property type="molecule type" value="Genomic_DNA"/>
</dbReference>
<sequence>MTIKLLSAGFIVAAILAGPVSAHEYYGVAGRGAETAHASGSPIAHSSDGLRWGPANGVMSETPTDQPGGICDHGDDPQIC</sequence>
<proteinExistence type="predicted"/>
<feature type="region of interest" description="Disordered" evidence="1">
    <location>
        <begin position="36"/>
        <end position="80"/>
    </location>
</feature>
<accession>A0A1H5GEA0</accession>
<evidence type="ECO:0000256" key="1">
    <source>
        <dbReference type="SAM" id="MobiDB-lite"/>
    </source>
</evidence>
<gene>
    <name evidence="2" type="ORF">SAMN05444164_7058</name>
</gene>
<evidence type="ECO:0000313" key="3">
    <source>
        <dbReference type="Proteomes" id="UP000198992"/>
    </source>
</evidence>
<dbReference type="OrthoDB" id="8256096at2"/>